<dbReference type="AlphaFoldDB" id="A0AAV9CVH9"/>
<evidence type="ECO:0000313" key="2">
    <source>
        <dbReference type="EMBL" id="KAK1293203.1"/>
    </source>
</evidence>
<name>A0AAV9CVH9_ACOCL</name>
<sequence length="188" mass="22455">MILDGCFIIGVLMLERSNVIRQKRRIRGEETSTEREEHNWSGDWVWWEQEKGWMKSVTVVKNTRSSFLDVSFRNGVMEIPKLCIFESTMPLVRKLIAFEQCYPLTRNHVKFYVVLMQFLLDTPRSYLTDVFHNVNGYSDSRWHRWRAVLARDYFSSPWTVISRVAAIVLLILTLLQTYYSMYGYYHPH</sequence>
<keyword evidence="1" id="KW-1133">Transmembrane helix</keyword>
<dbReference type="InterPro" id="IPR004158">
    <property type="entry name" value="DUF247_pln"/>
</dbReference>
<dbReference type="Pfam" id="PF03140">
    <property type="entry name" value="DUF247"/>
    <property type="match status" value="1"/>
</dbReference>
<evidence type="ECO:0000313" key="3">
    <source>
        <dbReference type="Proteomes" id="UP001180020"/>
    </source>
</evidence>
<dbReference type="EMBL" id="JAUJYO010000017">
    <property type="protein sequence ID" value="KAK1293203.1"/>
    <property type="molecule type" value="Genomic_DNA"/>
</dbReference>
<organism evidence="2 3">
    <name type="scientific">Acorus calamus</name>
    <name type="common">Sweet flag</name>
    <dbReference type="NCBI Taxonomy" id="4465"/>
    <lineage>
        <taxon>Eukaryota</taxon>
        <taxon>Viridiplantae</taxon>
        <taxon>Streptophyta</taxon>
        <taxon>Embryophyta</taxon>
        <taxon>Tracheophyta</taxon>
        <taxon>Spermatophyta</taxon>
        <taxon>Magnoliopsida</taxon>
        <taxon>Liliopsida</taxon>
        <taxon>Acoraceae</taxon>
        <taxon>Acorus</taxon>
    </lineage>
</organism>
<reference evidence="2" key="1">
    <citation type="journal article" date="2023" name="Nat. Commun.">
        <title>Diploid and tetraploid genomes of Acorus and the evolution of monocots.</title>
        <authorList>
            <person name="Ma L."/>
            <person name="Liu K.W."/>
            <person name="Li Z."/>
            <person name="Hsiao Y.Y."/>
            <person name="Qi Y."/>
            <person name="Fu T."/>
            <person name="Tang G.D."/>
            <person name="Zhang D."/>
            <person name="Sun W.H."/>
            <person name="Liu D.K."/>
            <person name="Li Y."/>
            <person name="Chen G.Z."/>
            <person name="Liu X.D."/>
            <person name="Liao X.Y."/>
            <person name="Jiang Y.T."/>
            <person name="Yu X."/>
            <person name="Hao Y."/>
            <person name="Huang J."/>
            <person name="Zhao X.W."/>
            <person name="Ke S."/>
            <person name="Chen Y.Y."/>
            <person name="Wu W.L."/>
            <person name="Hsu J.L."/>
            <person name="Lin Y.F."/>
            <person name="Huang M.D."/>
            <person name="Li C.Y."/>
            <person name="Huang L."/>
            <person name="Wang Z.W."/>
            <person name="Zhao X."/>
            <person name="Zhong W.Y."/>
            <person name="Peng D.H."/>
            <person name="Ahmad S."/>
            <person name="Lan S."/>
            <person name="Zhang J.S."/>
            <person name="Tsai W.C."/>
            <person name="Van de Peer Y."/>
            <person name="Liu Z.J."/>
        </authorList>
    </citation>
    <scope>NUCLEOTIDE SEQUENCE</scope>
    <source>
        <strain evidence="2">CP</strain>
    </source>
</reference>
<gene>
    <name evidence="2" type="ORF">QJS10_CPB17g01122</name>
</gene>
<keyword evidence="3" id="KW-1185">Reference proteome</keyword>
<evidence type="ECO:0000256" key="1">
    <source>
        <dbReference type="SAM" id="Phobius"/>
    </source>
</evidence>
<keyword evidence="1" id="KW-0472">Membrane</keyword>
<dbReference type="Proteomes" id="UP001180020">
    <property type="component" value="Unassembled WGS sequence"/>
</dbReference>
<dbReference type="PANTHER" id="PTHR31170">
    <property type="entry name" value="BNAC04G53230D PROTEIN"/>
    <property type="match status" value="1"/>
</dbReference>
<feature type="transmembrane region" description="Helical" evidence="1">
    <location>
        <begin position="160"/>
        <end position="179"/>
    </location>
</feature>
<keyword evidence="1" id="KW-0812">Transmembrane</keyword>
<reference evidence="2" key="2">
    <citation type="submission" date="2023-06" db="EMBL/GenBank/DDBJ databases">
        <authorList>
            <person name="Ma L."/>
            <person name="Liu K.-W."/>
            <person name="Li Z."/>
            <person name="Hsiao Y.-Y."/>
            <person name="Qi Y."/>
            <person name="Fu T."/>
            <person name="Tang G."/>
            <person name="Zhang D."/>
            <person name="Sun W.-H."/>
            <person name="Liu D.-K."/>
            <person name="Li Y."/>
            <person name="Chen G.-Z."/>
            <person name="Liu X.-D."/>
            <person name="Liao X.-Y."/>
            <person name="Jiang Y.-T."/>
            <person name="Yu X."/>
            <person name="Hao Y."/>
            <person name="Huang J."/>
            <person name="Zhao X.-W."/>
            <person name="Ke S."/>
            <person name="Chen Y.-Y."/>
            <person name="Wu W.-L."/>
            <person name="Hsu J.-L."/>
            <person name="Lin Y.-F."/>
            <person name="Huang M.-D."/>
            <person name="Li C.-Y."/>
            <person name="Huang L."/>
            <person name="Wang Z.-W."/>
            <person name="Zhao X."/>
            <person name="Zhong W.-Y."/>
            <person name="Peng D.-H."/>
            <person name="Ahmad S."/>
            <person name="Lan S."/>
            <person name="Zhang J.-S."/>
            <person name="Tsai W.-C."/>
            <person name="Van De Peer Y."/>
            <person name="Liu Z.-J."/>
        </authorList>
    </citation>
    <scope>NUCLEOTIDE SEQUENCE</scope>
    <source>
        <strain evidence="2">CP</strain>
        <tissue evidence="2">Leaves</tissue>
    </source>
</reference>
<protein>
    <submittedName>
        <fullName evidence="2">Uncharacterized protein</fullName>
    </submittedName>
</protein>
<accession>A0AAV9CVH9</accession>
<proteinExistence type="predicted"/>
<comment type="caution">
    <text evidence="2">The sequence shown here is derived from an EMBL/GenBank/DDBJ whole genome shotgun (WGS) entry which is preliminary data.</text>
</comment>
<dbReference type="PANTHER" id="PTHR31170:SF25">
    <property type="entry name" value="BNAA09G04570D PROTEIN"/>
    <property type="match status" value="1"/>
</dbReference>